<proteinExistence type="predicted"/>
<protein>
    <submittedName>
        <fullName evidence="2">Uncharacterized protein</fullName>
    </submittedName>
</protein>
<feature type="compositionally biased region" description="Low complexity" evidence="1">
    <location>
        <begin position="59"/>
        <end position="69"/>
    </location>
</feature>
<reference evidence="2" key="1">
    <citation type="submission" date="2021-01" db="EMBL/GenBank/DDBJ databases">
        <authorList>
            <person name="Kaushik A."/>
        </authorList>
    </citation>
    <scope>NUCLEOTIDE SEQUENCE</scope>
    <source>
        <strain evidence="2">AG3-T5</strain>
    </source>
</reference>
<feature type="region of interest" description="Disordered" evidence="1">
    <location>
        <begin position="379"/>
        <end position="398"/>
    </location>
</feature>
<dbReference type="EMBL" id="CAJMWW010000154">
    <property type="protein sequence ID" value="CAE6451597.1"/>
    <property type="molecule type" value="Genomic_DNA"/>
</dbReference>
<evidence type="ECO:0000313" key="2">
    <source>
        <dbReference type="EMBL" id="CAE6451597.1"/>
    </source>
</evidence>
<feature type="compositionally biased region" description="Polar residues" evidence="1">
    <location>
        <begin position="1"/>
        <end position="37"/>
    </location>
</feature>
<comment type="caution">
    <text evidence="2">The sequence shown here is derived from an EMBL/GenBank/DDBJ whole genome shotgun (WGS) entry which is preliminary data.</text>
</comment>
<organism evidence="2 3">
    <name type="scientific">Rhizoctonia solani</name>
    <dbReference type="NCBI Taxonomy" id="456999"/>
    <lineage>
        <taxon>Eukaryota</taxon>
        <taxon>Fungi</taxon>
        <taxon>Dikarya</taxon>
        <taxon>Basidiomycota</taxon>
        <taxon>Agaricomycotina</taxon>
        <taxon>Agaricomycetes</taxon>
        <taxon>Cantharellales</taxon>
        <taxon>Ceratobasidiaceae</taxon>
        <taxon>Rhizoctonia</taxon>
    </lineage>
</organism>
<dbReference type="AlphaFoldDB" id="A0A8H3GIE4"/>
<feature type="compositionally biased region" description="Basic and acidic residues" evidence="1">
    <location>
        <begin position="167"/>
        <end position="210"/>
    </location>
</feature>
<evidence type="ECO:0000313" key="3">
    <source>
        <dbReference type="Proteomes" id="UP000663841"/>
    </source>
</evidence>
<evidence type="ECO:0000256" key="1">
    <source>
        <dbReference type="SAM" id="MobiDB-lite"/>
    </source>
</evidence>
<feature type="region of interest" description="Disordered" evidence="1">
    <location>
        <begin position="167"/>
        <end position="226"/>
    </location>
</feature>
<dbReference type="Proteomes" id="UP000663841">
    <property type="component" value="Unassembled WGS sequence"/>
</dbReference>
<name>A0A8H3GIE4_9AGAM</name>
<feature type="region of interest" description="Disordered" evidence="1">
    <location>
        <begin position="1"/>
        <end position="89"/>
    </location>
</feature>
<gene>
    <name evidence="2" type="ORF">RDB_LOCUS128796</name>
</gene>
<sequence length="527" mass="60185">MSFLTQPNSIVLDRSQYTATTSGESANKTSSPQSAALASTGLAFQANAHPPCPTPLSPPTLNAPSLLAPSAPPGLPNLLLQPPQPHELPHHIARMHPETAVHALRQPQPGASPLLTQQNPNLYRLHGPLQAERLAYSEQVAAKRLAATELKKARDAEKVAERLAREEKKQVEREAKEAKKQAEKEAKEAQRLADRQAKETERAAAKEKKACTKSNNVRGRRTQGDSDDEIKNAAIQPIVKSARTKKWADDESLKAVQHIVLPKVWRNFKVRQTVVFKEVSEAILLGSKDWRQVANFWNSCWKKFKACRRRENHTGGGDGDELVIDDMREDEPVESAQTQFSDTQLDRFEQREIYQCILKVAGNHPEVIKDEEFDSARLLSDSEGEAPSRHQKRSAESDTDMDFALKTYKVISASIASFGETRKANLELSNRRDLREEKAEQNRLELLQLERERSQQRFEWEHEAHAREMCRIELEERRVRLEERERRRQEWVEVKEMLKSGIEELIEQGRRMARRLQSEEDKEYTDA</sequence>
<accession>A0A8H3GIE4</accession>